<dbReference type="SUPFAM" id="SSF56601">
    <property type="entry name" value="beta-lactamase/transpeptidase-like"/>
    <property type="match status" value="1"/>
</dbReference>
<gene>
    <name evidence="2" type="ORF">PV05_02103</name>
</gene>
<dbReference type="InterPro" id="IPR012338">
    <property type="entry name" value="Beta-lactam/transpept-like"/>
</dbReference>
<protein>
    <recommendedName>
        <fullName evidence="1">Beta-lactamase-related domain-containing protein</fullName>
    </recommendedName>
</protein>
<reference evidence="2 3" key="1">
    <citation type="submission" date="2015-01" db="EMBL/GenBank/DDBJ databases">
        <title>The Genome Sequence of Exophiala xenobiotica CBS118157.</title>
        <authorList>
            <consortium name="The Broad Institute Genomics Platform"/>
            <person name="Cuomo C."/>
            <person name="de Hoog S."/>
            <person name="Gorbushina A."/>
            <person name="Stielow B."/>
            <person name="Teixiera M."/>
            <person name="Abouelleil A."/>
            <person name="Chapman S.B."/>
            <person name="Priest M."/>
            <person name="Young S.K."/>
            <person name="Wortman J."/>
            <person name="Nusbaum C."/>
            <person name="Birren B."/>
        </authorList>
    </citation>
    <scope>NUCLEOTIDE SEQUENCE [LARGE SCALE GENOMIC DNA]</scope>
    <source>
        <strain evidence="2 3">CBS 118157</strain>
    </source>
</reference>
<dbReference type="InterPro" id="IPR052907">
    <property type="entry name" value="Beta-lactamase/esterase"/>
</dbReference>
<dbReference type="AlphaFoldDB" id="A0A0D2CAQ8"/>
<evidence type="ECO:0000313" key="2">
    <source>
        <dbReference type="EMBL" id="KIW62051.1"/>
    </source>
</evidence>
<dbReference type="PANTHER" id="PTHR43319">
    <property type="entry name" value="BETA-LACTAMASE-RELATED"/>
    <property type="match status" value="1"/>
</dbReference>
<accession>A0A0D2CAQ8</accession>
<organism evidence="2 3">
    <name type="scientific">Exophiala xenobiotica</name>
    <dbReference type="NCBI Taxonomy" id="348802"/>
    <lineage>
        <taxon>Eukaryota</taxon>
        <taxon>Fungi</taxon>
        <taxon>Dikarya</taxon>
        <taxon>Ascomycota</taxon>
        <taxon>Pezizomycotina</taxon>
        <taxon>Eurotiomycetes</taxon>
        <taxon>Chaetothyriomycetidae</taxon>
        <taxon>Chaetothyriales</taxon>
        <taxon>Herpotrichiellaceae</taxon>
        <taxon>Exophiala</taxon>
    </lineage>
</organism>
<keyword evidence="3" id="KW-1185">Reference proteome</keyword>
<evidence type="ECO:0000259" key="1">
    <source>
        <dbReference type="Pfam" id="PF00144"/>
    </source>
</evidence>
<dbReference type="Gene3D" id="3.40.710.10">
    <property type="entry name" value="DD-peptidase/beta-lactamase superfamily"/>
    <property type="match status" value="1"/>
</dbReference>
<proteinExistence type="predicted"/>
<name>A0A0D2CAQ8_9EURO</name>
<feature type="domain" description="Beta-lactamase-related" evidence="1">
    <location>
        <begin position="18"/>
        <end position="382"/>
    </location>
</feature>
<dbReference type="OrthoDB" id="5946976at2759"/>
<dbReference type="STRING" id="348802.A0A0D2CAQ8"/>
<evidence type="ECO:0000313" key="3">
    <source>
        <dbReference type="Proteomes" id="UP000054342"/>
    </source>
</evidence>
<dbReference type="EMBL" id="KN847317">
    <property type="protein sequence ID" value="KIW62051.1"/>
    <property type="molecule type" value="Genomic_DNA"/>
</dbReference>
<dbReference type="RefSeq" id="XP_013322635.1">
    <property type="nucleotide sequence ID" value="XM_013467181.1"/>
</dbReference>
<dbReference type="GeneID" id="25324011"/>
<dbReference type="Proteomes" id="UP000054342">
    <property type="component" value="Unassembled WGS sequence"/>
</dbReference>
<sequence>MTSSAVQGHCDPQFDEIKRLFQGYLDSGAELGASITVNVAGHDVVDLYGGWVDSAHSKPWQQDTIVNVYSTTKEITSFAALLLVDRGQLDINAPVAQYWPEFAQNGKSNILIRHLLSHTSGVAGWQEPVTVDDVLDVPKSTALLAEQAPWWSPPGTAAGYHSLTYGHLIGEVVRRITGKTLGQFMTDEICKPLDADFQLGAREEDYARVSDVVPPPVPATLPVMQAGSIKYKVFTNPVLDSNGANTRAWRQAEMGAGNGHSNSQGLARILSVISLGGKKTRDDDGTGTRTTPFLSPSTVDLIFQEQFKGTDLVIDLPVRLGVGYGLTSPQGDTMPDFLPPAGRVCFWGGYGGSVGIMDLDRKLTITYAMNKMENAGMGNERSIAYVRAVYRAMS</sequence>
<dbReference type="InterPro" id="IPR001466">
    <property type="entry name" value="Beta-lactam-related"/>
</dbReference>
<dbReference type="PANTHER" id="PTHR43319:SF3">
    <property type="entry name" value="BETA-LACTAMASE-RELATED DOMAIN-CONTAINING PROTEIN"/>
    <property type="match status" value="1"/>
</dbReference>
<dbReference type="HOGENOM" id="CLU_035614_3_0_1"/>
<dbReference type="Pfam" id="PF00144">
    <property type="entry name" value="Beta-lactamase"/>
    <property type="match status" value="1"/>
</dbReference>